<feature type="non-terminal residue" evidence="2">
    <location>
        <position position="417"/>
    </location>
</feature>
<dbReference type="Proteomes" id="UP000274822">
    <property type="component" value="Unassembled WGS sequence"/>
</dbReference>
<dbReference type="EMBL" id="RBNJ01021747">
    <property type="protein sequence ID" value="RUS19220.1"/>
    <property type="molecule type" value="Genomic_DNA"/>
</dbReference>
<dbReference type="Pfam" id="PF13649">
    <property type="entry name" value="Methyltransf_25"/>
    <property type="match status" value="1"/>
</dbReference>
<protein>
    <recommendedName>
        <fullName evidence="1">Methyltransferase domain-containing protein</fullName>
    </recommendedName>
</protein>
<keyword evidence="3" id="KW-1185">Reference proteome</keyword>
<dbReference type="Gene3D" id="3.40.50.150">
    <property type="entry name" value="Vaccinia Virus protein VP39"/>
    <property type="match status" value="1"/>
</dbReference>
<gene>
    <name evidence="2" type="ORF">BC938DRAFT_475792</name>
</gene>
<dbReference type="AlphaFoldDB" id="A0A433PP45"/>
<feature type="domain" description="Methyltransferase" evidence="1">
    <location>
        <begin position="292"/>
        <end position="394"/>
    </location>
</feature>
<dbReference type="SUPFAM" id="SSF53335">
    <property type="entry name" value="S-adenosyl-L-methionine-dependent methyltransferases"/>
    <property type="match status" value="1"/>
</dbReference>
<evidence type="ECO:0000313" key="3">
    <source>
        <dbReference type="Proteomes" id="UP000274822"/>
    </source>
</evidence>
<organism evidence="2 3">
    <name type="scientific">Jimgerdemannia flammicorona</name>
    <dbReference type="NCBI Taxonomy" id="994334"/>
    <lineage>
        <taxon>Eukaryota</taxon>
        <taxon>Fungi</taxon>
        <taxon>Fungi incertae sedis</taxon>
        <taxon>Mucoromycota</taxon>
        <taxon>Mucoromycotina</taxon>
        <taxon>Endogonomycetes</taxon>
        <taxon>Endogonales</taxon>
        <taxon>Endogonaceae</taxon>
        <taxon>Jimgerdemannia</taxon>
    </lineage>
</organism>
<evidence type="ECO:0000259" key="1">
    <source>
        <dbReference type="Pfam" id="PF13649"/>
    </source>
</evidence>
<evidence type="ECO:0000313" key="2">
    <source>
        <dbReference type="EMBL" id="RUS19220.1"/>
    </source>
</evidence>
<dbReference type="InterPro" id="IPR029063">
    <property type="entry name" value="SAM-dependent_MTases_sf"/>
</dbReference>
<dbReference type="PANTHER" id="PTHR43591">
    <property type="entry name" value="METHYLTRANSFERASE"/>
    <property type="match status" value="1"/>
</dbReference>
<proteinExistence type="predicted"/>
<dbReference type="CDD" id="cd02440">
    <property type="entry name" value="AdoMet_MTases"/>
    <property type="match status" value="1"/>
</dbReference>
<name>A0A433PP45_9FUNG</name>
<feature type="non-terminal residue" evidence="2">
    <location>
        <position position="1"/>
    </location>
</feature>
<reference evidence="2 3" key="1">
    <citation type="journal article" date="2018" name="New Phytol.">
        <title>Phylogenomics of Endogonaceae and evolution of mycorrhizas within Mucoromycota.</title>
        <authorList>
            <person name="Chang Y."/>
            <person name="Desiro A."/>
            <person name="Na H."/>
            <person name="Sandor L."/>
            <person name="Lipzen A."/>
            <person name="Clum A."/>
            <person name="Barry K."/>
            <person name="Grigoriev I.V."/>
            <person name="Martin F.M."/>
            <person name="Stajich J.E."/>
            <person name="Smith M.E."/>
            <person name="Bonito G."/>
            <person name="Spatafora J.W."/>
        </authorList>
    </citation>
    <scope>NUCLEOTIDE SEQUENCE [LARGE SCALE GENOMIC DNA]</scope>
    <source>
        <strain evidence="2 3">AD002</strain>
    </source>
</reference>
<dbReference type="InterPro" id="IPR041698">
    <property type="entry name" value="Methyltransf_25"/>
</dbReference>
<accession>A0A433PP45</accession>
<sequence length="417" mass="48093">KRTVSRARKRNRRVNPGTWSVLSHNITSKTCLYQLQVTSRSAGIPSLCSSPATSRHGHLQLETEEPATRHQELARLRRWQHTREYHRPARTVSAAHKPNRQLEQQHSKTDCDSTIQSYRWKTVQGRREPKTANEEDTLSCFYYSNAVECMGVECYSEIPTLSHLSAGSASHIFSCVLCRYMLPGDDEELDRLLIAHYAVRYVFLPFSKLSILIQCRFESNNTNSDLLFARIVVDAHYNYKFQSTHQKRIGEWNQRLGRWVRIGPPLHSCCTIAKKLRKFILNVGHIWVRNSCGPGSWTLEMATDFPNSDFCGIDIAEVFPAAIVPRNVKFQKVDVLKGLPFGDNTFDYVYQRYSFILFSVYPSLVPWMSMNMSYSEKEWPNMIKELLRVTKPGGWIELGKPLQATRANTRYSGEIVF</sequence>
<comment type="caution">
    <text evidence="2">The sequence shown here is derived from an EMBL/GenBank/DDBJ whole genome shotgun (WGS) entry which is preliminary data.</text>
</comment>